<evidence type="ECO:0000256" key="1">
    <source>
        <dbReference type="ARBA" id="ARBA00022475"/>
    </source>
</evidence>
<dbReference type="InterPro" id="IPR050256">
    <property type="entry name" value="Glycosyltransferase_2"/>
</dbReference>
<evidence type="ECO:0000256" key="7">
    <source>
        <dbReference type="ARBA" id="ARBA00023136"/>
    </source>
</evidence>
<dbReference type="PANTHER" id="PTHR48090:SF3">
    <property type="entry name" value="UNDECAPRENYL-PHOSPHATE 4-DEOXY-4-FORMAMIDO-L-ARABINOSE TRANSFERASE"/>
    <property type="match status" value="1"/>
</dbReference>
<keyword evidence="1" id="KW-1003">Cell membrane</keyword>
<keyword evidence="7 9" id="KW-0472">Membrane</keyword>
<reference evidence="11 12" key="1">
    <citation type="submission" date="2022-08" db="EMBL/GenBank/DDBJ databases">
        <title>Reclassification of Massilia species as members of the genera Telluria, Duganella, Pseudoduganella, Mokoshia gen. nov. and Zemynaea gen. nov. using orthogonal and non-orthogonal genome-based approaches.</title>
        <authorList>
            <person name="Bowman J.P."/>
        </authorList>
    </citation>
    <scope>NUCLEOTIDE SEQUENCE [LARGE SCALE GENOMIC DNA]</scope>
    <source>
        <strain evidence="11 12">JCM 31606</strain>
    </source>
</reference>
<feature type="region of interest" description="Disordered" evidence="8">
    <location>
        <begin position="1"/>
        <end position="21"/>
    </location>
</feature>
<proteinExistence type="predicted"/>
<gene>
    <name evidence="11" type="ORF">NX778_06395</name>
</gene>
<evidence type="ECO:0000256" key="3">
    <source>
        <dbReference type="ARBA" id="ARBA00022679"/>
    </source>
</evidence>
<sequence>MTIMRDLQPLQTVPAPRQSPACPHAERLSLVVPMFDEAGNVQQLVTRVQAAMLESPWPWQLILVDDGSGDGTGDLIRDAVAGCPDRVRAVILRRNFGQTAAMQAGIDVAEGSIIVTMDGDQQNDPQDIVRMVRRLMDEDLDLLVGWRQARQDNLWFRKLPSWCANRLIGAVTGVRLHDYGCSLKVFRADVVRQVRLYGEMHRFIPTWLATVTAPARIREEPVSHLPRVHGKSKYGLARTFKVLLDLLSMYFFARYRAMPGHFFGRIGLVCGFAGALVLAWLAWRKLMFSEPIANRPLLMLGVLVAVIGVQFICTGIVTEMLARTYYESSGRRTYLVGQVLGNGFDAGEGGL</sequence>
<comment type="caution">
    <text evidence="11">The sequence shown here is derived from an EMBL/GenBank/DDBJ whole genome shotgun (WGS) entry which is preliminary data.</text>
</comment>
<keyword evidence="5" id="KW-0448">Lipopolysaccharide biosynthesis</keyword>
<evidence type="ECO:0000256" key="9">
    <source>
        <dbReference type="SAM" id="Phobius"/>
    </source>
</evidence>
<dbReference type="PANTHER" id="PTHR48090">
    <property type="entry name" value="UNDECAPRENYL-PHOSPHATE 4-DEOXY-4-FORMAMIDO-L-ARABINOSE TRANSFERASE-RELATED"/>
    <property type="match status" value="1"/>
</dbReference>
<dbReference type="Pfam" id="PF00535">
    <property type="entry name" value="Glycos_transf_2"/>
    <property type="match status" value="1"/>
</dbReference>
<organism evidence="11 12">
    <name type="scientific">Massilia terrae</name>
    <dbReference type="NCBI Taxonomy" id="1811224"/>
    <lineage>
        <taxon>Bacteria</taxon>
        <taxon>Pseudomonadati</taxon>
        <taxon>Pseudomonadota</taxon>
        <taxon>Betaproteobacteria</taxon>
        <taxon>Burkholderiales</taxon>
        <taxon>Oxalobacteraceae</taxon>
        <taxon>Telluria group</taxon>
        <taxon>Massilia</taxon>
    </lineage>
</organism>
<dbReference type="Proteomes" id="UP001204621">
    <property type="component" value="Unassembled WGS sequence"/>
</dbReference>
<dbReference type="InterPro" id="IPR029044">
    <property type="entry name" value="Nucleotide-diphossugar_trans"/>
</dbReference>
<feature type="transmembrane region" description="Helical" evidence="9">
    <location>
        <begin position="298"/>
        <end position="322"/>
    </location>
</feature>
<dbReference type="CDD" id="cd04187">
    <property type="entry name" value="DPM1_like_bac"/>
    <property type="match status" value="1"/>
</dbReference>
<evidence type="ECO:0000313" key="12">
    <source>
        <dbReference type="Proteomes" id="UP001204621"/>
    </source>
</evidence>
<keyword evidence="12" id="KW-1185">Reference proteome</keyword>
<protein>
    <submittedName>
        <fullName evidence="11">Glycosyltransferase family 2 protein</fullName>
    </submittedName>
</protein>
<dbReference type="EMBL" id="JANUGU010000001">
    <property type="protein sequence ID" value="MCS0657694.1"/>
    <property type="molecule type" value="Genomic_DNA"/>
</dbReference>
<evidence type="ECO:0000256" key="2">
    <source>
        <dbReference type="ARBA" id="ARBA00022676"/>
    </source>
</evidence>
<dbReference type="InterPro" id="IPR001173">
    <property type="entry name" value="Glyco_trans_2-like"/>
</dbReference>
<evidence type="ECO:0000259" key="10">
    <source>
        <dbReference type="Pfam" id="PF00535"/>
    </source>
</evidence>
<dbReference type="Gene3D" id="3.90.550.10">
    <property type="entry name" value="Spore Coat Polysaccharide Biosynthesis Protein SpsA, Chain A"/>
    <property type="match status" value="1"/>
</dbReference>
<evidence type="ECO:0000256" key="8">
    <source>
        <dbReference type="SAM" id="MobiDB-lite"/>
    </source>
</evidence>
<name>A0ABT2CV22_9BURK</name>
<keyword evidence="6 9" id="KW-1133">Transmembrane helix</keyword>
<keyword evidence="2" id="KW-0328">Glycosyltransferase</keyword>
<evidence type="ECO:0000256" key="5">
    <source>
        <dbReference type="ARBA" id="ARBA00022985"/>
    </source>
</evidence>
<accession>A0ABT2CV22</accession>
<feature type="domain" description="Glycosyltransferase 2-like" evidence="10">
    <location>
        <begin position="29"/>
        <end position="193"/>
    </location>
</feature>
<dbReference type="SUPFAM" id="SSF53448">
    <property type="entry name" value="Nucleotide-diphospho-sugar transferases"/>
    <property type="match status" value="1"/>
</dbReference>
<feature type="transmembrane region" description="Helical" evidence="9">
    <location>
        <begin position="262"/>
        <end position="283"/>
    </location>
</feature>
<evidence type="ECO:0000256" key="4">
    <source>
        <dbReference type="ARBA" id="ARBA00022692"/>
    </source>
</evidence>
<keyword evidence="3" id="KW-0808">Transferase</keyword>
<evidence type="ECO:0000313" key="11">
    <source>
        <dbReference type="EMBL" id="MCS0657694.1"/>
    </source>
</evidence>
<evidence type="ECO:0000256" key="6">
    <source>
        <dbReference type="ARBA" id="ARBA00022989"/>
    </source>
</evidence>
<dbReference type="RefSeq" id="WP_258810839.1">
    <property type="nucleotide sequence ID" value="NZ_JANUGU010000001.1"/>
</dbReference>
<keyword evidence="4 9" id="KW-0812">Transmembrane</keyword>